<sequence>MGGSQRTREGSEGGAAVQPGCAALHRALAECHRRSPAGLQREVVCRHLNRSLAECVVSAACPEECEAVRSMCSSAGTAAKRRQCQQAKVSLSLCLSSHQ</sequence>
<reference evidence="1" key="2">
    <citation type="submission" date="2023-04" db="EMBL/GenBank/DDBJ databases">
        <authorList>
            <person name="Bruccoleri R.E."/>
            <person name="Oakeley E.J."/>
            <person name="Faust A.-M."/>
            <person name="Dessus-Babus S."/>
            <person name="Altorfer M."/>
            <person name="Burckhardt D."/>
            <person name="Oertli M."/>
            <person name="Naumann U."/>
            <person name="Petersen F."/>
            <person name="Wong J."/>
        </authorList>
    </citation>
    <scope>NUCLEOTIDE SEQUENCE</scope>
    <source>
        <strain evidence="1">GSM-AAB239-AS_SAM_17_03QT</strain>
        <tissue evidence="1">Leaf</tissue>
    </source>
</reference>
<protein>
    <recommendedName>
        <fullName evidence="4">COX assembly mitochondrial protein</fullName>
    </recommendedName>
</protein>
<proteinExistence type="predicted"/>
<dbReference type="Proteomes" id="UP001140949">
    <property type="component" value="Unassembled WGS sequence"/>
</dbReference>
<keyword evidence="3" id="KW-1185">Reference proteome</keyword>
<dbReference type="EMBL" id="JANAVB010028397">
    <property type="protein sequence ID" value="KAJ6816185.1"/>
    <property type="molecule type" value="Genomic_DNA"/>
</dbReference>
<reference evidence="1" key="1">
    <citation type="journal article" date="2023" name="GigaByte">
        <title>Genome assembly of the bearded iris, Iris pallida Lam.</title>
        <authorList>
            <person name="Bruccoleri R.E."/>
            <person name="Oakeley E.J."/>
            <person name="Faust A.M.E."/>
            <person name="Altorfer M."/>
            <person name="Dessus-Babus S."/>
            <person name="Burckhardt D."/>
            <person name="Oertli M."/>
            <person name="Naumann U."/>
            <person name="Petersen F."/>
            <person name="Wong J."/>
        </authorList>
    </citation>
    <scope>NUCLEOTIDE SEQUENCE</scope>
    <source>
        <strain evidence="1">GSM-AAB239-AS_SAM_17_03QT</strain>
    </source>
</reference>
<dbReference type="AlphaFoldDB" id="A0AAX6FJK2"/>
<evidence type="ECO:0000313" key="1">
    <source>
        <dbReference type="EMBL" id="KAJ6816185.1"/>
    </source>
</evidence>
<name>A0AAX6FJK2_IRIPA</name>
<evidence type="ECO:0000313" key="2">
    <source>
        <dbReference type="EMBL" id="KAJ6853338.1"/>
    </source>
</evidence>
<evidence type="ECO:0008006" key="4">
    <source>
        <dbReference type="Google" id="ProtNLM"/>
    </source>
</evidence>
<accession>A0AAX6FJK2</accession>
<evidence type="ECO:0000313" key="3">
    <source>
        <dbReference type="Proteomes" id="UP001140949"/>
    </source>
</evidence>
<gene>
    <name evidence="2" type="ORF">M6B38_250450</name>
    <name evidence="1" type="ORF">M6B38_417575</name>
</gene>
<organism evidence="1 3">
    <name type="scientific">Iris pallida</name>
    <name type="common">Sweet iris</name>
    <dbReference type="NCBI Taxonomy" id="29817"/>
    <lineage>
        <taxon>Eukaryota</taxon>
        <taxon>Viridiplantae</taxon>
        <taxon>Streptophyta</taxon>
        <taxon>Embryophyta</taxon>
        <taxon>Tracheophyta</taxon>
        <taxon>Spermatophyta</taxon>
        <taxon>Magnoliopsida</taxon>
        <taxon>Liliopsida</taxon>
        <taxon>Asparagales</taxon>
        <taxon>Iridaceae</taxon>
        <taxon>Iridoideae</taxon>
        <taxon>Irideae</taxon>
        <taxon>Iris</taxon>
    </lineage>
</organism>
<dbReference type="EMBL" id="JANAVB010000800">
    <property type="protein sequence ID" value="KAJ6853338.1"/>
    <property type="molecule type" value="Genomic_DNA"/>
</dbReference>
<comment type="caution">
    <text evidence="1">The sequence shown here is derived from an EMBL/GenBank/DDBJ whole genome shotgun (WGS) entry which is preliminary data.</text>
</comment>